<evidence type="ECO:0000313" key="9">
    <source>
        <dbReference type="Proteomes" id="UP000001019"/>
    </source>
</evidence>
<proteinExistence type="inferred from homology"/>
<organism evidence="8 9">
    <name type="scientific">Yersinia pestis</name>
    <dbReference type="NCBI Taxonomy" id="632"/>
    <lineage>
        <taxon>Bacteria</taxon>
        <taxon>Pseudomonadati</taxon>
        <taxon>Pseudomonadota</taxon>
        <taxon>Gammaproteobacteria</taxon>
        <taxon>Enterobacterales</taxon>
        <taxon>Yersiniaceae</taxon>
        <taxon>Yersinia</taxon>
    </lineage>
</organism>
<reference evidence="8" key="2">
    <citation type="submission" date="2003-04" db="EMBL/GenBank/DDBJ databases">
        <authorList>
            <person name="Song Y."/>
            <person name="Tong Z."/>
            <person name="Wang L."/>
            <person name="Han Y."/>
            <person name="Zhang J."/>
            <person name="Pei D."/>
            <person name="Wang J."/>
            <person name="Zhou D."/>
            <person name="Han Y."/>
            <person name="Pang X."/>
            <person name="Zhai J."/>
            <person name="Chen F."/>
            <person name="Qin H."/>
            <person name="Wang J."/>
            <person name="Li S."/>
            <person name="Guo Z."/>
            <person name="Ye C."/>
            <person name="Du Z."/>
            <person name="Lin W."/>
            <person name="Wang J."/>
            <person name="Yu J."/>
            <person name="Yang H."/>
            <person name="Wang J."/>
            <person name="Huang P."/>
            <person name="Yang R."/>
        </authorList>
    </citation>
    <scope>NUCLEOTIDE SEQUENCE</scope>
    <source>
        <strain evidence="8">91001</strain>
    </source>
</reference>
<dbReference type="InterPro" id="IPR001279">
    <property type="entry name" value="Metallo-B-lactamas"/>
</dbReference>
<dbReference type="PIR" id="AH0443">
    <property type="entry name" value="AH0443"/>
</dbReference>
<dbReference type="InterPro" id="IPR036866">
    <property type="entry name" value="RibonucZ/Hydroxyglut_hydro"/>
</dbReference>
<comment type="cofactor">
    <cofactor evidence="1">
        <name>Zn(2+)</name>
        <dbReference type="ChEBI" id="CHEBI:29105"/>
    </cofactor>
</comment>
<reference evidence="9" key="3">
    <citation type="journal article" date="2004" name="DNA Res.">
        <title>Complete genome sequence of Yersinia pestis strain 91001, an isolate avirulent to humans.</title>
        <authorList>
            <person name="Song Y."/>
            <person name="Tong Z."/>
            <person name="Wang J."/>
            <person name="Wang L."/>
            <person name="Guo Z."/>
            <person name="Han Y."/>
            <person name="Zhang J."/>
            <person name="Pei D."/>
            <person name="Zhou D."/>
            <person name="Qin H."/>
            <person name="Pang X."/>
            <person name="Han Y."/>
            <person name="Zhai J."/>
            <person name="Li M."/>
            <person name="Cui B."/>
            <person name="Qi Z."/>
            <person name="Jin L."/>
            <person name="Dai R."/>
            <person name="Chen F."/>
            <person name="Li S."/>
            <person name="Ye C."/>
            <person name="Du Z."/>
            <person name="Lin W."/>
            <person name="Wang J."/>
            <person name="Yu J."/>
            <person name="Yang H."/>
            <person name="Wang J."/>
            <person name="Huang P."/>
            <person name="Yang R."/>
        </authorList>
    </citation>
    <scope>NUCLEOTIDE SEQUENCE [LARGE SCALE GENOMIC DNA]</scope>
    <source>
        <strain evidence="9">91001 / Biovar Mediaevalis</strain>
    </source>
</reference>
<feature type="domain" description="Metallo-beta-lactamase" evidence="6">
    <location>
        <begin position="44"/>
        <end position="244"/>
    </location>
</feature>
<dbReference type="GO" id="GO:0016787">
    <property type="term" value="F:hydrolase activity"/>
    <property type="evidence" value="ECO:0007669"/>
    <property type="project" value="UniProtKB-KW"/>
</dbReference>
<keyword evidence="3" id="KW-0479">Metal-binding</keyword>
<comment type="similarity">
    <text evidence="2">Belongs to the metallo-beta-lactamase superfamily.</text>
</comment>
<dbReference type="SMART" id="SM00849">
    <property type="entry name" value="Lactamase_B"/>
    <property type="match status" value="1"/>
</dbReference>
<dbReference type="Proteomes" id="UP000002490">
    <property type="component" value="Chromosome"/>
</dbReference>
<sequence>MENRDMSASHENYRIFAIKYAHHHRLTRDNFLGGDPHDGPMPIDYFVWAIVGTTRTIMVDTGFDAAMAHQRGRTITHCIEDGLSQLGIDAGKIEDVIISHMHYDHAGNHGLFPNARFHLQDREMAFCTGRCMGHHGLSQAFDVEDVKAMVGRLFAGRLQFHHGDAEIAPGISVHRVGGHTDGLQIIRVHTARGWVVLASDATHFYANIQQRRPYPILYNVGDVLEGYNTLYRWADSFDHIIPGHDPMVLQRYPAGTPETAAWIAQVDVAPLTQWT</sequence>
<evidence type="ECO:0000313" key="10">
    <source>
        <dbReference type="Proteomes" id="UP000002490"/>
    </source>
</evidence>
<evidence type="ECO:0000313" key="7">
    <source>
        <dbReference type="EMBL" id="AAM83814.1"/>
    </source>
</evidence>
<evidence type="ECO:0000313" key="8">
    <source>
        <dbReference type="EMBL" id="AAS64045.1"/>
    </source>
</evidence>
<dbReference type="AlphaFoldDB" id="A0A3G5L1Y8"/>
<dbReference type="KEGG" id="ypm:YP_3900"/>
<dbReference type="PANTHER" id="PTHR42978:SF7">
    <property type="entry name" value="METALLO-HYDROLASE RV2300C-RELATED"/>
    <property type="match status" value="1"/>
</dbReference>
<dbReference type="EMBL" id="AE009952">
    <property type="protein sequence ID" value="AAM83814.1"/>
    <property type="molecule type" value="Genomic_DNA"/>
</dbReference>
<gene>
    <name evidence="8" type="primary">gloB5</name>
    <name evidence="7" type="ordered locus">y0220</name>
    <name evidence="8" type="ordered locus">YP_3900</name>
</gene>
<dbReference type="SUPFAM" id="SSF56281">
    <property type="entry name" value="Metallo-hydrolase/oxidoreductase"/>
    <property type="match status" value="1"/>
</dbReference>
<dbReference type="Proteomes" id="UP000001019">
    <property type="component" value="Chromosome"/>
</dbReference>
<dbReference type="PANTHER" id="PTHR42978">
    <property type="entry name" value="QUORUM-QUENCHING LACTONASE YTNP-RELATED-RELATED"/>
    <property type="match status" value="1"/>
</dbReference>
<dbReference type="OrthoDB" id="5443440at2"/>
<evidence type="ECO:0000256" key="5">
    <source>
        <dbReference type="ARBA" id="ARBA00022833"/>
    </source>
</evidence>
<evidence type="ECO:0000259" key="6">
    <source>
        <dbReference type="SMART" id="SM00849"/>
    </source>
</evidence>
<dbReference type="OMA" id="CTGRCMC"/>
<accession>A0A3G5L1Y8</accession>
<evidence type="ECO:0000256" key="1">
    <source>
        <dbReference type="ARBA" id="ARBA00001947"/>
    </source>
</evidence>
<dbReference type="EMBL" id="AE017042">
    <property type="protein sequence ID" value="AAS64045.1"/>
    <property type="molecule type" value="Genomic_DNA"/>
</dbReference>
<name>A0A3G5L1Y8_YERPE</name>
<dbReference type="GO" id="GO:0046872">
    <property type="term" value="F:metal ion binding"/>
    <property type="evidence" value="ECO:0007669"/>
    <property type="project" value="UniProtKB-KW"/>
</dbReference>
<dbReference type="KEGG" id="ypk:y0220"/>
<keyword evidence="5" id="KW-0862">Zinc</keyword>
<evidence type="ECO:0000256" key="4">
    <source>
        <dbReference type="ARBA" id="ARBA00022801"/>
    </source>
</evidence>
<reference evidence="8" key="4">
    <citation type="submission" date="2016-05" db="EMBL/GenBank/DDBJ databases">
        <title>Reannotation of Yersinia pestis strain 91001 based on omics data.</title>
        <authorList>
            <person name="Yiqing M."/>
        </authorList>
    </citation>
    <scope>NUCLEOTIDE SEQUENCE</scope>
    <source>
        <strain evidence="8">91001</strain>
    </source>
</reference>
<dbReference type="Pfam" id="PF00753">
    <property type="entry name" value="Lactamase_B"/>
    <property type="match status" value="1"/>
</dbReference>
<keyword evidence="4 8" id="KW-0378">Hydrolase</keyword>
<evidence type="ECO:0000256" key="2">
    <source>
        <dbReference type="ARBA" id="ARBA00007749"/>
    </source>
</evidence>
<reference evidence="7 10" key="1">
    <citation type="journal article" date="2002" name="J. Bacteriol.">
        <title>Genome sequence of Yersinia pestis KIM.</title>
        <authorList>
            <person name="Deng W."/>
            <person name="Burland V."/>
            <person name="Plunkett G.III."/>
            <person name="Boutin A."/>
            <person name="Mayhew G.F."/>
            <person name="Liss P."/>
            <person name="Perna N.T."/>
            <person name="Rose D.J."/>
            <person name="Mau B."/>
            <person name="Zhou S."/>
            <person name="Schwartz D.C."/>
            <person name="Fetherston J.D."/>
            <person name="Lindler L.E."/>
            <person name="Brubaker R.R."/>
            <person name="Plana G.V."/>
            <person name="Straley S.C."/>
            <person name="McDonough K.A."/>
            <person name="Nilles M.L."/>
            <person name="Matson J.S."/>
            <person name="Blattner F.R."/>
            <person name="Perry R.D."/>
        </authorList>
    </citation>
    <scope>NUCLEOTIDE SEQUENCE [LARGE SCALE GENOMIC DNA]</scope>
    <source>
        <strain evidence="7">KIM</strain>
        <strain evidence="10">KIM10+ / Biovar Mediaevalis</strain>
    </source>
</reference>
<dbReference type="InterPro" id="IPR051013">
    <property type="entry name" value="MBL_superfamily_lactonases"/>
</dbReference>
<dbReference type="Gene3D" id="3.60.15.10">
    <property type="entry name" value="Ribonuclease Z/Hydroxyacylglutathione hydrolase-like"/>
    <property type="match status" value="1"/>
</dbReference>
<evidence type="ECO:0000256" key="3">
    <source>
        <dbReference type="ARBA" id="ARBA00022723"/>
    </source>
</evidence>
<dbReference type="CDD" id="cd07729">
    <property type="entry name" value="AHL_lactonase_MBL-fold"/>
    <property type="match status" value="1"/>
</dbReference>
<protein>
    <submittedName>
        <fullName evidence="8">Zn-dependent hydrolases, including glyoxylases</fullName>
    </submittedName>
</protein>